<protein>
    <recommendedName>
        <fullName evidence="1">DUF6815 domain-containing protein</fullName>
    </recommendedName>
</protein>
<sequence>MLRPCCCCKGDVPSPLTELRVAYAAVRARPPRHLPWRHARGLELTASAGGVEVAAAPNLLEEAQSPRWWLVPMPNASVTQVTLCRREGSSLVLSQLEVALLILPAGCGASTAAPGEVGAKPAKVEEKKPTKVEEKERYNTLRASPAGAKYKLAVVQFKVPGAKNGGSDKGPDGNRVDSIPIANSIIKAGGACDLLLYDATKHEDFVKVSGKYDALVVRINPGQLSQGTPEGTQARFDDLMNEYISKGKLIWSSPKIQTQMGAKDALVNIGSLNCGLKDTFAYYTEEELITGFKKTCAFQPRVLKQNRGSAGEGIWLCWLWDKESNTKIEIYPSKSFGESSLDDDSYLKLMEMNDNHVEYHTVKEFMIFCIEGPTGEGAGEWKSTFPGQYLKGGKAAHGQLVDQRLLPRIDEGEVRILMAGDTCQMAIHKKPMGGGLSAVGGMSDYTYYRPTDKKYQNLIQKLYADIPTLLPSLHLEGEPLPLLWTCDYIPKNPDDWADGPYARNCDDEHTEYTVGEFNCSCVGISKFQAVCGGEKTLADVPDEDYFDACELTDLMGVKAIEMLKKANPGK</sequence>
<proteinExistence type="predicted"/>
<reference evidence="3" key="1">
    <citation type="journal article" date="2015" name="PLoS Genet.">
        <title>Genome Sequence and Transcriptome Analyses of Chrysochromulina tobin: Metabolic Tools for Enhanced Algal Fitness in the Prominent Order Prymnesiales (Haptophyceae).</title>
        <authorList>
            <person name="Hovde B.T."/>
            <person name="Deodato C.R."/>
            <person name="Hunsperger H.M."/>
            <person name="Ryken S.A."/>
            <person name="Yost W."/>
            <person name="Jha R.K."/>
            <person name="Patterson J."/>
            <person name="Monnat R.J. Jr."/>
            <person name="Barlow S.B."/>
            <person name="Starkenburg S.R."/>
            <person name="Cattolico R.A."/>
        </authorList>
    </citation>
    <scope>NUCLEOTIDE SEQUENCE</scope>
    <source>
        <strain evidence="3">CCMP291</strain>
    </source>
</reference>
<name>A0A0M0KE46_9EUKA</name>
<organism evidence="2 3">
    <name type="scientific">Chrysochromulina tobinii</name>
    <dbReference type="NCBI Taxonomy" id="1460289"/>
    <lineage>
        <taxon>Eukaryota</taxon>
        <taxon>Haptista</taxon>
        <taxon>Haptophyta</taxon>
        <taxon>Prymnesiophyceae</taxon>
        <taxon>Prymnesiales</taxon>
        <taxon>Chrysochromulinaceae</taxon>
        <taxon>Chrysochromulina</taxon>
    </lineage>
</organism>
<dbReference type="InterPro" id="IPR049212">
    <property type="entry name" value="DUF6815"/>
</dbReference>
<feature type="domain" description="DUF6815" evidence="1">
    <location>
        <begin position="411"/>
        <end position="523"/>
    </location>
</feature>
<evidence type="ECO:0000313" key="2">
    <source>
        <dbReference type="EMBL" id="KOO37059.1"/>
    </source>
</evidence>
<dbReference type="Proteomes" id="UP000037460">
    <property type="component" value="Unassembled WGS sequence"/>
</dbReference>
<dbReference type="Pfam" id="PF20668">
    <property type="entry name" value="DUF6815"/>
    <property type="match status" value="1"/>
</dbReference>
<evidence type="ECO:0000259" key="1">
    <source>
        <dbReference type="Pfam" id="PF20668"/>
    </source>
</evidence>
<dbReference type="SUPFAM" id="SSF56059">
    <property type="entry name" value="Glutathione synthetase ATP-binding domain-like"/>
    <property type="match status" value="1"/>
</dbReference>
<dbReference type="OrthoDB" id="10256152at2759"/>
<dbReference type="AlphaFoldDB" id="A0A0M0KE46"/>
<keyword evidence="3" id="KW-1185">Reference proteome</keyword>
<evidence type="ECO:0000313" key="3">
    <source>
        <dbReference type="Proteomes" id="UP000037460"/>
    </source>
</evidence>
<dbReference type="EMBL" id="JWZX01000603">
    <property type="protein sequence ID" value="KOO37059.1"/>
    <property type="molecule type" value="Genomic_DNA"/>
</dbReference>
<gene>
    <name evidence="2" type="ORF">Ctob_016339</name>
</gene>
<accession>A0A0M0KE46</accession>
<comment type="caution">
    <text evidence="2">The sequence shown here is derived from an EMBL/GenBank/DDBJ whole genome shotgun (WGS) entry which is preliminary data.</text>
</comment>